<dbReference type="PANTHER" id="PTHR30586:SF1">
    <property type="entry name" value="NA(+)-TRANSLOCATING NADH-QUINONE REDUCTASE SUBUNIT D"/>
    <property type="match status" value="1"/>
</dbReference>
<evidence type="ECO:0000256" key="3">
    <source>
        <dbReference type="ARBA" id="ARBA00022475"/>
    </source>
</evidence>
<comment type="caution">
    <text evidence="15">The sequence shown here is derived from an EMBL/GenBank/DDBJ whole genome shotgun (WGS) entry which is preliminary data.</text>
</comment>
<evidence type="ECO:0000256" key="6">
    <source>
        <dbReference type="ARBA" id="ARBA00022967"/>
    </source>
</evidence>
<keyword evidence="11 14" id="KW-0830">Ubiquinone</keyword>
<dbReference type="GO" id="GO:0005886">
    <property type="term" value="C:plasma membrane"/>
    <property type="evidence" value="ECO:0007669"/>
    <property type="project" value="UniProtKB-SubCell"/>
</dbReference>
<keyword evidence="6 14" id="KW-1278">Translocase</keyword>
<reference evidence="15 16" key="1">
    <citation type="submission" date="2019-04" db="EMBL/GenBank/DDBJ databases">
        <title>Psychroflexus halotolerans sp. nov., isolated from a marine solar saltern.</title>
        <authorList>
            <person name="Feng X."/>
        </authorList>
    </citation>
    <scope>NUCLEOTIDE SEQUENCE [LARGE SCALE GENOMIC DNA]</scope>
    <source>
        <strain evidence="15 16">WDS2C27</strain>
    </source>
</reference>
<evidence type="ECO:0000256" key="10">
    <source>
        <dbReference type="ARBA" id="ARBA00023065"/>
    </source>
</evidence>
<dbReference type="AlphaFoldDB" id="A0A4U5TNW2"/>
<comment type="subcellular location">
    <subcellularLocation>
        <location evidence="14">Cell membrane</location>
        <topology evidence="14">Multi-pass membrane protein</topology>
    </subcellularLocation>
    <subcellularLocation>
        <location evidence="1">Endomembrane system</location>
        <topology evidence="1">Multi-pass membrane protein</topology>
    </subcellularLocation>
</comment>
<gene>
    <name evidence="14" type="primary">nqrD</name>
    <name evidence="15" type="ORF">FCN74_10625</name>
</gene>
<feature type="transmembrane region" description="Helical" evidence="14">
    <location>
        <begin position="219"/>
        <end position="237"/>
    </location>
</feature>
<evidence type="ECO:0000256" key="4">
    <source>
        <dbReference type="ARBA" id="ARBA00022519"/>
    </source>
</evidence>
<dbReference type="GO" id="GO:0006814">
    <property type="term" value="P:sodium ion transport"/>
    <property type="evidence" value="ECO:0007669"/>
    <property type="project" value="UniProtKB-UniRule"/>
</dbReference>
<dbReference type="Pfam" id="PF02508">
    <property type="entry name" value="Rnf-Nqr"/>
    <property type="match status" value="1"/>
</dbReference>
<keyword evidence="8 14" id="KW-0520">NAD</keyword>
<dbReference type="InterPro" id="IPR011292">
    <property type="entry name" value="NqrD"/>
</dbReference>
<feature type="transmembrane region" description="Helical" evidence="14">
    <location>
        <begin position="132"/>
        <end position="149"/>
    </location>
</feature>
<dbReference type="PIRSF" id="PIRSF006102">
    <property type="entry name" value="NQR_DE"/>
    <property type="match status" value="1"/>
</dbReference>
<dbReference type="GO" id="GO:0012505">
    <property type="term" value="C:endomembrane system"/>
    <property type="evidence" value="ECO:0007669"/>
    <property type="project" value="UniProtKB-SubCell"/>
</dbReference>
<evidence type="ECO:0000256" key="2">
    <source>
        <dbReference type="ARBA" id="ARBA00022448"/>
    </source>
</evidence>
<keyword evidence="16" id="KW-1185">Reference proteome</keyword>
<dbReference type="InterPro" id="IPR003667">
    <property type="entry name" value="NqrDE/RnfAE"/>
</dbReference>
<evidence type="ECO:0000256" key="11">
    <source>
        <dbReference type="ARBA" id="ARBA00023075"/>
    </source>
</evidence>
<comment type="catalytic activity">
    <reaction evidence="14">
        <text>a ubiquinone + n Na(+)(in) + NADH + H(+) = a ubiquinol + n Na(+)(out) + NAD(+)</text>
        <dbReference type="Rhea" id="RHEA:47748"/>
        <dbReference type="Rhea" id="RHEA-COMP:9565"/>
        <dbReference type="Rhea" id="RHEA-COMP:9566"/>
        <dbReference type="ChEBI" id="CHEBI:15378"/>
        <dbReference type="ChEBI" id="CHEBI:16389"/>
        <dbReference type="ChEBI" id="CHEBI:17976"/>
        <dbReference type="ChEBI" id="CHEBI:29101"/>
        <dbReference type="ChEBI" id="CHEBI:57540"/>
        <dbReference type="ChEBI" id="CHEBI:57945"/>
        <dbReference type="EC" id="7.2.1.1"/>
    </reaction>
</comment>
<evidence type="ECO:0000256" key="14">
    <source>
        <dbReference type="HAMAP-Rule" id="MF_00428"/>
    </source>
</evidence>
<evidence type="ECO:0000256" key="13">
    <source>
        <dbReference type="ARBA" id="ARBA00023201"/>
    </source>
</evidence>
<dbReference type="NCBIfam" id="TIGR01939">
    <property type="entry name" value="nqrD"/>
    <property type="match status" value="1"/>
</dbReference>
<evidence type="ECO:0000256" key="9">
    <source>
        <dbReference type="ARBA" id="ARBA00023053"/>
    </source>
</evidence>
<name>A0A4U5TNW2_9FLAO</name>
<dbReference type="NCBIfam" id="NF006777">
    <property type="entry name" value="PRK09292.1"/>
    <property type="match status" value="1"/>
</dbReference>
<comment type="similarity">
    <text evidence="14">Belongs to the NqrDE/RnfAE family.</text>
</comment>
<organism evidence="15 16">
    <name type="scientific">Mesohalobacter halotolerans</name>
    <dbReference type="NCBI Taxonomy" id="1883405"/>
    <lineage>
        <taxon>Bacteria</taxon>
        <taxon>Pseudomonadati</taxon>
        <taxon>Bacteroidota</taxon>
        <taxon>Flavobacteriia</taxon>
        <taxon>Flavobacteriales</taxon>
        <taxon>Flavobacteriaceae</taxon>
        <taxon>Mesohalobacter</taxon>
    </lineage>
</organism>
<keyword evidence="5 14" id="KW-0812">Transmembrane</keyword>
<dbReference type="EMBL" id="SWMU01000004">
    <property type="protein sequence ID" value="TKS55749.1"/>
    <property type="molecule type" value="Genomic_DNA"/>
</dbReference>
<dbReference type="GO" id="GO:0016655">
    <property type="term" value="F:oxidoreductase activity, acting on NAD(P)H, quinone or similar compound as acceptor"/>
    <property type="evidence" value="ECO:0007669"/>
    <property type="project" value="UniProtKB-UniRule"/>
</dbReference>
<keyword evidence="3 14" id="KW-1003">Cell membrane</keyword>
<evidence type="ECO:0000256" key="8">
    <source>
        <dbReference type="ARBA" id="ARBA00023027"/>
    </source>
</evidence>
<evidence type="ECO:0000256" key="7">
    <source>
        <dbReference type="ARBA" id="ARBA00022989"/>
    </source>
</evidence>
<dbReference type="Proteomes" id="UP000306552">
    <property type="component" value="Unassembled WGS sequence"/>
</dbReference>
<keyword evidence="12 14" id="KW-0472">Membrane</keyword>
<dbReference type="OrthoDB" id="9790976at2"/>
<dbReference type="EC" id="7.2.1.1" evidence="14"/>
<sequence length="249" mass="27576">MMSEQKKDIKTKEEKKKEEMIFFLSKSEEKEAFLSKANRKLLTDPLDDNNPITVQVLGICSALAITVQLKPAIVMTVAVIFVMAMGNVVISLLRNLIPNRIRIIVQLVVVASLVIVVDQVLKAFLYDVSKQLSIFIGLIITNCIIMGRLEAFALGNKPWKSFLDGVGNAAGYGVILIIVAFFRELLGSGKLLGFEVLGHKGLTLADSTGLYALGYENNGFFLLSPMALIVVGLVIWYQRSRNRKLIEEN</sequence>
<feature type="transmembrane region" description="Helical" evidence="14">
    <location>
        <begin position="73"/>
        <end position="93"/>
    </location>
</feature>
<keyword evidence="2 14" id="KW-0813">Transport</keyword>
<keyword evidence="13 14" id="KW-0739">Sodium transport</keyword>
<keyword evidence="9 14" id="KW-0915">Sodium</keyword>
<comment type="function">
    <text evidence="14">NQR complex catalyzes the reduction of ubiquinone-1 to ubiquinol by two successive reactions, coupled with the transport of Na(+) ions from the cytoplasm to the periplasm. NqrA to NqrE are probably involved in the second step, the conversion of ubisemiquinone to ubiquinol.</text>
</comment>
<keyword evidence="7 14" id="KW-1133">Transmembrane helix</keyword>
<evidence type="ECO:0000313" key="15">
    <source>
        <dbReference type="EMBL" id="TKS55749.1"/>
    </source>
</evidence>
<dbReference type="HAMAP" id="MF_00428">
    <property type="entry name" value="NqrD"/>
    <property type="match status" value="1"/>
</dbReference>
<proteinExistence type="inferred from homology"/>
<evidence type="ECO:0000256" key="12">
    <source>
        <dbReference type="ARBA" id="ARBA00023136"/>
    </source>
</evidence>
<evidence type="ECO:0000256" key="1">
    <source>
        <dbReference type="ARBA" id="ARBA00004127"/>
    </source>
</evidence>
<comment type="subunit">
    <text evidence="14">Composed of six subunits; NqrA, NqrB, NqrC, NqrD, NqrE and NqrF.</text>
</comment>
<evidence type="ECO:0000256" key="5">
    <source>
        <dbReference type="ARBA" id="ARBA00022692"/>
    </source>
</evidence>
<protein>
    <recommendedName>
        <fullName evidence="14">Na(+)-translocating NADH-quinone reductase subunit D</fullName>
        <shortName evidence="14">Na(+)-NQR subunit D</shortName>
        <shortName evidence="14">Na(+)-translocating NQR subunit D</shortName>
        <ecNumber evidence="14">7.2.1.1</ecNumber>
    </recommendedName>
    <alternativeName>
        <fullName evidence="14">NQR complex subunit D</fullName>
    </alternativeName>
    <alternativeName>
        <fullName evidence="14">NQR-1 subunit D</fullName>
    </alternativeName>
</protein>
<feature type="transmembrane region" description="Helical" evidence="14">
    <location>
        <begin position="105"/>
        <end position="126"/>
    </location>
</feature>
<keyword evidence="10 14" id="KW-0406">Ion transport</keyword>
<dbReference type="PANTHER" id="PTHR30586">
    <property type="entry name" value="ELECTRON TRANSPORT COMPLEX PROTEIN RNFE"/>
    <property type="match status" value="1"/>
</dbReference>
<evidence type="ECO:0000313" key="16">
    <source>
        <dbReference type="Proteomes" id="UP000306552"/>
    </source>
</evidence>
<feature type="transmembrane region" description="Helical" evidence="14">
    <location>
        <begin position="161"/>
        <end position="182"/>
    </location>
</feature>
<accession>A0A4U5TNW2</accession>
<keyword evidence="4" id="KW-0997">Cell inner membrane</keyword>